<dbReference type="Pfam" id="PF00873">
    <property type="entry name" value="ACR_tran"/>
    <property type="match status" value="1"/>
</dbReference>
<dbReference type="EMBL" id="BARS01050885">
    <property type="protein sequence ID" value="GAG52119.1"/>
    <property type="molecule type" value="Genomic_DNA"/>
</dbReference>
<gene>
    <name evidence="2" type="ORF">S01H1_75889</name>
</gene>
<organism evidence="2">
    <name type="scientific">marine sediment metagenome</name>
    <dbReference type="NCBI Taxonomy" id="412755"/>
    <lineage>
        <taxon>unclassified sequences</taxon>
        <taxon>metagenomes</taxon>
        <taxon>ecological metagenomes</taxon>
    </lineage>
</organism>
<dbReference type="SUPFAM" id="SSF82866">
    <property type="entry name" value="Multidrug efflux transporter AcrB transmembrane domain"/>
    <property type="match status" value="1"/>
</dbReference>
<evidence type="ECO:0008006" key="3">
    <source>
        <dbReference type="Google" id="ProtNLM"/>
    </source>
</evidence>
<dbReference type="Gene3D" id="1.20.1640.10">
    <property type="entry name" value="Multidrug efflux transporter AcrB transmembrane domain"/>
    <property type="match status" value="1"/>
</dbReference>
<evidence type="ECO:0000313" key="2">
    <source>
        <dbReference type="EMBL" id="GAG52119.1"/>
    </source>
</evidence>
<accession>X0Y8C0</accession>
<feature type="transmembrane region" description="Helical" evidence="1">
    <location>
        <begin position="183"/>
        <end position="202"/>
    </location>
</feature>
<feature type="non-terminal residue" evidence="2">
    <location>
        <position position="237"/>
    </location>
</feature>
<keyword evidence="1" id="KW-1133">Transmembrane helix</keyword>
<keyword evidence="1" id="KW-0812">Transmembrane</keyword>
<dbReference type="SUPFAM" id="SSF82714">
    <property type="entry name" value="Multidrug efflux transporter AcrB TolC docking domain, DN and DC subdomains"/>
    <property type="match status" value="1"/>
</dbReference>
<sequence length="237" mass="25341">LVSDRPEIEVQVDSQRASAYGLSAEDVSQRVREALFGRKATQAQLDGRTTDVYVRVAYGGGDSDEGATALLSFLPLAPGGTPTLGDVATVDETEKPVQVSRVDQRRAATIYGIITSDDIRAVSGKVDDAIGQVEKAPGVQIEKGGIFEEQEEAFSSLYMVLIVAVLIVYIVMVASLGSVLNPLIIMASLPFATTGSFFALFITQREIGLPAMIGFLMLIGIVVTNAIVLITFVEQQR</sequence>
<name>X0Y8C0_9ZZZZ</name>
<dbReference type="AlphaFoldDB" id="X0Y8C0"/>
<dbReference type="InterPro" id="IPR001036">
    <property type="entry name" value="Acrflvin-R"/>
</dbReference>
<dbReference type="PANTHER" id="PTHR32063">
    <property type="match status" value="1"/>
</dbReference>
<feature type="transmembrane region" description="Helical" evidence="1">
    <location>
        <begin position="157"/>
        <end position="177"/>
    </location>
</feature>
<proteinExistence type="predicted"/>
<dbReference type="PANTHER" id="PTHR32063:SF0">
    <property type="entry name" value="SWARMING MOTILITY PROTEIN SWRC"/>
    <property type="match status" value="1"/>
</dbReference>
<evidence type="ECO:0000256" key="1">
    <source>
        <dbReference type="SAM" id="Phobius"/>
    </source>
</evidence>
<dbReference type="GO" id="GO:0005886">
    <property type="term" value="C:plasma membrane"/>
    <property type="evidence" value="ECO:0007669"/>
    <property type="project" value="TreeGrafter"/>
</dbReference>
<reference evidence="2" key="1">
    <citation type="journal article" date="2014" name="Front. Microbiol.">
        <title>High frequency of phylogenetically diverse reductive dehalogenase-homologous genes in deep subseafloor sedimentary metagenomes.</title>
        <authorList>
            <person name="Kawai M."/>
            <person name="Futagami T."/>
            <person name="Toyoda A."/>
            <person name="Takaki Y."/>
            <person name="Nishi S."/>
            <person name="Hori S."/>
            <person name="Arai W."/>
            <person name="Tsubouchi T."/>
            <person name="Morono Y."/>
            <person name="Uchiyama I."/>
            <person name="Ito T."/>
            <person name="Fujiyama A."/>
            <person name="Inagaki F."/>
            <person name="Takami H."/>
        </authorList>
    </citation>
    <scope>NUCLEOTIDE SEQUENCE</scope>
    <source>
        <strain evidence="2">Expedition CK06-06</strain>
    </source>
</reference>
<feature type="transmembrane region" description="Helical" evidence="1">
    <location>
        <begin position="209"/>
        <end position="233"/>
    </location>
</feature>
<dbReference type="InterPro" id="IPR027463">
    <property type="entry name" value="AcrB_DN_DC_subdom"/>
</dbReference>
<comment type="caution">
    <text evidence="2">The sequence shown here is derived from an EMBL/GenBank/DDBJ whole genome shotgun (WGS) entry which is preliminary data.</text>
</comment>
<feature type="non-terminal residue" evidence="2">
    <location>
        <position position="1"/>
    </location>
</feature>
<dbReference type="GO" id="GO:0042910">
    <property type="term" value="F:xenobiotic transmembrane transporter activity"/>
    <property type="evidence" value="ECO:0007669"/>
    <property type="project" value="TreeGrafter"/>
</dbReference>
<dbReference type="Gene3D" id="3.30.2090.10">
    <property type="entry name" value="Multidrug efflux transporter AcrB TolC docking domain, DN and DC subdomains"/>
    <property type="match status" value="1"/>
</dbReference>
<protein>
    <recommendedName>
        <fullName evidence="3">Acriflavin resistance protein</fullName>
    </recommendedName>
</protein>
<keyword evidence="1" id="KW-0472">Membrane</keyword>